<accession>A0ABR9T6V9</accession>
<protein>
    <recommendedName>
        <fullName evidence="3">Lipoprotein</fullName>
    </recommendedName>
</protein>
<comment type="caution">
    <text evidence="1">The sequence shown here is derived from an EMBL/GenBank/DDBJ whole genome shotgun (WGS) entry which is preliminary data.</text>
</comment>
<gene>
    <name evidence="1" type="ORF">C4F40_10115</name>
</gene>
<dbReference type="Proteomes" id="UP000618319">
    <property type="component" value="Unassembled WGS sequence"/>
</dbReference>
<evidence type="ECO:0008006" key="3">
    <source>
        <dbReference type="Google" id="ProtNLM"/>
    </source>
</evidence>
<proteinExistence type="predicted"/>
<evidence type="ECO:0000313" key="1">
    <source>
        <dbReference type="EMBL" id="MBE8721078.1"/>
    </source>
</evidence>
<organism evidence="1 2">
    <name type="scientific">Sphingobacterium pedocola</name>
    <dbReference type="NCBI Taxonomy" id="2082722"/>
    <lineage>
        <taxon>Bacteria</taxon>
        <taxon>Pseudomonadati</taxon>
        <taxon>Bacteroidota</taxon>
        <taxon>Sphingobacteriia</taxon>
        <taxon>Sphingobacteriales</taxon>
        <taxon>Sphingobacteriaceae</taxon>
        <taxon>Sphingobacterium</taxon>
    </lineage>
</organism>
<reference evidence="1 2" key="1">
    <citation type="submission" date="2018-02" db="EMBL/GenBank/DDBJ databases">
        <title>Sphingobacterium KA21.</title>
        <authorList>
            <person name="Vasarhelyi B.M."/>
            <person name="Deshmukh S."/>
            <person name="Balint B."/>
            <person name="Kukolya J."/>
        </authorList>
    </citation>
    <scope>NUCLEOTIDE SEQUENCE [LARGE SCALE GENOMIC DNA]</scope>
    <source>
        <strain evidence="1 2">Ka21</strain>
    </source>
</reference>
<sequence length="228" mass="25871">MYMKYLLLNVFFVGLIVSSCSKSPVDPMVIVEPPEPVEIILDSIMEGTLHGMTVGDGAEQVYTDLQLFTKTKETTTYLSITGQFNHAITDLNERVPLYASLIFDRKPSSPAGGQIYFEGNVIKTIYNREGKKLTSWPNPSSNALRVGDSVEDIYGKLVKIHADSRFSNLFDYIGMFHKDTDKAFDPVQHLSNLWQFNFSIDEKNVIRLDLIFANGALTKIKSRHERYF</sequence>
<dbReference type="EMBL" id="PSKQ01000019">
    <property type="protein sequence ID" value="MBE8721078.1"/>
    <property type="molecule type" value="Genomic_DNA"/>
</dbReference>
<keyword evidence="2" id="KW-1185">Reference proteome</keyword>
<name>A0ABR9T6V9_9SPHI</name>
<dbReference type="PROSITE" id="PS51257">
    <property type="entry name" value="PROKAR_LIPOPROTEIN"/>
    <property type="match status" value="1"/>
</dbReference>
<evidence type="ECO:0000313" key="2">
    <source>
        <dbReference type="Proteomes" id="UP000618319"/>
    </source>
</evidence>